<keyword evidence="2" id="KW-1003">Cell membrane</keyword>
<evidence type="ECO:0000313" key="10">
    <source>
        <dbReference type="EMBL" id="MFC6761777.1"/>
    </source>
</evidence>
<proteinExistence type="predicted"/>
<reference evidence="11" key="1">
    <citation type="journal article" date="2019" name="Int. J. Syst. Evol. Microbiol.">
        <title>The Global Catalogue of Microorganisms (GCM) 10K type strain sequencing project: providing services to taxonomists for standard genome sequencing and annotation.</title>
        <authorList>
            <consortium name="The Broad Institute Genomics Platform"/>
            <consortium name="The Broad Institute Genome Sequencing Center for Infectious Disease"/>
            <person name="Wu L."/>
            <person name="Ma J."/>
        </authorList>
    </citation>
    <scope>NUCLEOTIDE SEQUENCE [LARGE SCALE GENOMIC DNA]</scope>
    <source>
        <strain evidence="11">CCUG 66188</strain>
    </source>
</reference>
<evidence type="ECO:0000256" key="1">
    <source>
        <dbReference type="ARBA" id="ARBA00004429"/>
    </source>
</evidence>
<name>A0ABW2B838_9RHOB</name>
<evidence type="ECO:0000256" key="4">
    <source>
        <dbReference type="ARBA" id="ARBA00022692"/>
    </source>
</evidence>
<dbReference type="PANTHER" id="PTHR33362">
    <property type="entry name" value="SIALIC ACID TRAP TRANSPORTER PERMEASE PROTEIN SIAT-RELATED"/>
    <property type="match status" value="1"/>
</dbReference>
<evidence type="ECO:0000256" key="8">
    <source>
        <dbReference type="SAM" id="Phobius"/>
    </source>
</evidence>
<dbReference type="EMBL" id="JBHSWG010000003">
    <property type="protein sequence ID" value="MFC6761777.1"/>
    <property type="molecule type" value="Genomic_DNA"/>
</dbReference>
<feature type="transmembrane region" description="Helical" evidence="8">
    <location>
        <begin position="24"/>
        <end position="52"/>
    </location>
</feature>
<feature type="transmembrane region" description="Helical" evidence="8">
    <location>
        <begin position="64"/>
        <end position="86"/>
    </location>
</feature>
<feature type="domain" description="TRAP C4-dicarboxylate transport system permease DctM subunit" evidence="9">
    <location>
        <begin position="6"/>
        <end position="88"/>
    </location>
</feature>
<evidence type="ECO:0000313" key="11">
    <source>
        <dbReference type="Proteomes" id="UP001596353"/>
    </source>
</evidence>
<evidence type="ECO:0000256" key="6">
    <source>
        <dbReference type="ARBA" id="ARBA00023136"/>
    </source>
</evidence>
<comment type="caution">
    <text evidence="10">The sequence shown here is derived from an EMBL/GenBank/DDBJ whole genome shotgun (WGS) entry which is preliminary data.</text>
</comment>
<dbReference type="PANTHER" id="PTHR33362:SF7">
    <property type="entry name" value="SLL1103 PROTEIN"/>
    <property type="match status" value="1"/>
</dbReference>
<evidence type="ECO:0000256" key="5">
    <source>
        <dbReference type="ARBA" id="ARBA00022989"/>
    </source>
</evidence>
<keyword evidence="5 8" id="KW-1133">Transmembrane helix</keyword>
<comment type="subcellular location">
    <subcellularLocation>
        <location evidence="1 7">Cell inner membrane</location>
        <topology evidence="1 7">Multi-pass membrane protein</topology>
    </subcellularLocation>
</comment>
<sequence length="99" mass="11340">MEIVIVLAPLRKHGPDPSYTEDRILSWFAILISMNLQISFLTPPFGYALFYFRRVAPESVKTLDIYKGILPFILLQIVALAIVFLVPDLATWLPDTIYK</sequence>
<keyword evidence="3 7" id="KW-0997">Cell inner membrane</keyword>
<comment type="function">
    <text evidence="7">Part of the tripartite ATP-independent periplasmic (TRAP) transport system.</text>
</comment>
<protein>
    <submittedName>
        <fullName evidence="10">TRAP transporter large permease subunit</fullName>
    </submittedName>
</protein>
<evidence type="ECO:0000259" key="9">
    <source>
        <dbReference type="Pfam" id="PF06808"/>
    </source>
</evidence>
<dbReference type="InterPro" id="IPR004681">
    <property type="entry name" value="TRAP_DctM"/>
</dbReference>
<keyword evidence="6 8" id="KW-0472">Membrane</keyword>
<gene>
    <name evidence="10" type="ORF">ACFQFQ_23530</name>
</gene>
<dbReference type="Pfam" id="PF06808">
    <property type="entry name" value="DctM"/>
    <property type="match status" value="1"/>
</dbReference>
<keyword evidence="4 8" id="KW-0812">Transmembrane</keyword>
<keyword evidence="7" id="KW-0813">Transport</keyword>
<accession>A0ABW2B838</accession>
<evidence type="ECO:0000256" key="2">
    <source>
        <dbReference type="ARBA" id="ARBA00022475"/>
    </source>
</evidence>
<evidence type="ECO:0000256" key="3">
    <source>
        <dbReference type="ARBA" id="ARBA00022519"/>
    </source>
</evidence>
<dbReference type="Proteomes" id="UP001596353">
    <property type="component" value="Unassembled WGS sequence"/>
</dbReference>
<organism evidence="10 11">
    <name type="scientific">Sulfitobacter porphyrae</name>
    <dbReference type="NCBI Taxonomy" id="1246864"/>
    <lineage>
        <taxon>Bacteria</taxon>
        <taxon>Pseudomonadati</taxon>
        <taxon>Pseudomonadota</taxon>
        <taxon>Alphaproteobacteria</taxon>
        <taxon>Rhodobacterales</taxon>
        <taxon>Roseobacteraceae</taxon>
        <taxon>Sulfitobacter</taxon>
    </lineage>
</organism>
<dbReference type="InterPro" id="IPR010656">
    <property type="entry name" value="DctM"/>
</dbReference>
<keyword evidence="11" id="KW-1185">Reference proteome</keyword>
<evidence type="ECO:0000256" key="7">
    <source>
        <dbReference type="RuleBase" id="RU369079"/>
    </source>
</evidence>